<keyword evidence="3" id="KW-0732">Signal</keyword>
<evidence type="ECO:0000256" key="2">
    <source>
        <dbReference type="ARBA" id="ARBA00022448"/>
    </source>
</evidence>
<accession>A0AB74UTS1</accession>
<sequence>MKSRPSSAPTRRAPVLLSALVLLAASTLAACSSKAAPQAAADTPHNVTLTAAQRQHIHLLTIERSSFHRSIETSGVVDFDHDRATQVLAPFSGPVTEVLVNPGDKVKAGQPLARVDSPDFAAAVGAYRKALAAAHAADQLAATDRDLYAHQAISQREQAQAQSDATGADADRDAALQALLALHVDPQTIAAIREGKPVAHGQGVIRAPIAGTVVEKSIAPGQLLAAGSTPCFTVADTSKMWVMAQLFSDDLAAVKNGDAATVEVGGDDAAMPGKVTNVGAVVDPDTRSVGARVLVDNPDGVLKRQMYVRVKIRSGDAHTGLLLPVSAVLRDDENLPFVYVAAADGGYAQRTITLGGRVGDAFEIPDGLHAGDKVVVDGAIFLHFMQTQ</sequence>
<feature type="domain" description="CusB-like beta-barrel" evidence="4">
    <location>
        <begin position="240"/>
        <end position="314"/>
    </location>
</feature>
<dbReference type="Pfam" id="PF25967">
    <property type="entry name" value="RND-MFP_C"/>
    <property type="match status" value="1"/>
</dbReference>
<organism evidence="7">
    <name type="scientific">Rhodanobacter sp. FW102-FHT14D07</name>
    <dbReference type="NCBI Taxonomy" id="3351462"/>
    <lineage>
        <taxon>Bacteria</taxon>
        <taxon>Pseudomonadati</taxon>
        <taxon>Pseudomonadota</taxon>
        <taxon>Gammaproteobacteria</taxon>
        <taxon>Lysobacterales</taxon>
        <taxon>Rhodanobacteraceae</taxon>
        <taxon>Rhodanobacter</taxon>
    </lineage>
</organism>
<dbReference type="Pfam" id="PF25973">
    <property type="entry name" value="BSH_CzcB"/>
    <property type="match status" value="1"/>
</dbReference>
<dbReference type="GO" id="GO:0016020">
    <property type="term" value="C:membrane"/>
    <property type="evidence" value="ECO:0007669"/>
    <property type="project" value="InterPro"/>
</dbReference>
<feature type="chain" id="PRO_5044497394" evidence="3">
    <location>
        <begin position="36"/>
        <end position="388"/>
    </location>
</feature>
<dbReference type="InterPro" id="IPR006143">
    <property type="entry name" value="RND_pump_MFP"/>
</dbReference>
<gene>
    <name evidence="7" type="ORF">ACFYG5_00435</name>
</gene>
<dbReference type="PROSITE" id="PS51257">
    <property type="entry name" value="PROKAR_LIPOPROTEIN"/>
    <property type="match status" value="1"/>
</dbReference>
<dbReference type="PANTHER" id="PTHR30097:SF16">
    <property type="entry name" value="CATION EFFLUX SYSTEM (CZCB-LIKE)"/>
    <property type="match status" value="1"/>
</dbReference>
<reference evidence="7" key="1">
    <citation type="submission" date="2024-10" db="EMBL/GenBank/DDBJ databases">
        <authorList>
            <person name="Lesea H.P."/>
            <person name="Kuehl J.V."/>
            <person name="Chandonia J.-M."/>
        </authorList>
    </citation>
    <scope>NUCLEOTIDE SEQUENCE</scope>
    <source>
        <strain evidence="7">FW102-FHT14D07</strain>
    </source>
</reference>
<feature type="signal peptide" evidence="3">
    <location>
        <begin position="1"/>
        <end position="35"/>
    </location>
</feature>
<dbReference type="RefSeq" id="WP_395120180.1">
    <property type="nucleotide sequence ID" value="NZ_CP170721.1"/>
</dbReference>
<evidence type="ECO:0000259" key="4">
    <source>
        <dbReference type="Pfam" id="PF25954"/>
    </source>
</evidence>
<evidence type="ECO:0000259" key="6">
    <source>
        <dbReference type="Pfam" id="PF25973"/>
    </source>
</evidence>
<dbReference type="SUPFAM" id="SSF111369">
    <property type="entry name" value="HlyD-like secretion proteins"/>
    <property type="match status" value="1"/>
</dbReference>
<dbReference type="InterPro" id="IPR051909">
    <property type="entry name" value="MFP_Cation_Efflux"/>
</dbReference>
<dbReference type="PROSITE" id="PS51318">
    <property type="entry name" value="TAT"/>
    <property type="match status" value="1"/>
</dbReference>
<feature type="domain" description="CzcB-like barrel-sandwich hybrid" evidence="6">
    <location>
        <begin position="84"/>
        <end position="236"/>
    </location>
</feature>
<dbReference type="GO" id="GO:0022857">
    <property type="term" value="F:transmembrane transporter activity"/>
    <property type="evidence" value="ECO:0007669"/>
    <property type="project" value="InterPro"/>
</dbReference>
<dbReference type="Gene3D" id="2.40.50.100">
    <property type="match status" value="1"/>
</dbReference>
<dbReference type="InterPro" id="IPR058647">
    <property type="entry name" value="BSH_CzcB-like"/>
</dbReference>
<keyword evidence="2" id="KW-0813">Transport</keyword>
<evidence type="ECO:0000259" key="5">
    <source>
        <dbReference type="Pfam" id="PF25967"/>
    </source>
</evidence>
<dbReference type="Pfam" id="PF25954">
    <property type="entry name" value="Beta-barrel_RND_2"/>
    <property type="match status" value="1"/>
</dbReference>
<dbReference type="NCBIfam" id="TIGR01730">
    <property type="entry name" value="RND_mfp"/>
    <property type="match status" value="1"/>
</dbReference>
<dbReference type="EMBL" id="CP170721">
    <property type="protein sequence ID" value="XIA18639.1"/>
    <property type="molecule type" value="Genomic_DNA"/>
</dbReference>
<dbReference type="AlphaFoldDB" id="A0AB74UTS1"/>
<comment type="similarity">
    <text evidence="1">Belongs to the membrane fusion protein (MFP) (TC 8.A.1) family.</text>
</comment>
<evidence type="ECO:0000256" key="3">
    <source>
        <dbReference type="SAM" id="SignalP"/>
    </source>
</evidence>
<dbReference type="Gene3D" id="2.40.30.170">
    <property type="match status" value="1"/>
</dbReference>
<feature type="domain" description="Multidrug resistance protein MdtA-like C-terminal permuted SH3" evidence="5">
    <location>
        <begin position="321"/>
        <end position="379"/>
    </location>
</feature>
<evidence type="ECO:0000313" key="7">
    <source>
        <dbReference type="EMBL" id="XIA18639.1"/>
    </source>
</evidence>
<name>A0AB74UTS1_9GAMM</name>
<dbReference type="InterPro" id="IPR006311">
    <property type="entry name" value="TAT_signal"/>
</dbReference>
<dbReference type="InterPro" id="IPR058627">
    <property type="entry name" value="MdtA-like_C"/>
</dbReference>
<evidence type="ECO:0000256" key="1">
    <source>
        <dbReference type="ARBA" id="ARBA00009477"/>
    </source>
</evidence>
<protein>
    <submittedName>
        <fullName evidence="7">Efflux RND transporter periplasmic adaptor subunit</fullName>
    </submittedName>
</protein>
<proteinExistence type="inferred from homology"/>
<dbReference type="Gene3D" id="2.40.420.20">
    <property type="match status" value="1"/>
</dbReference>
<dbReference type="FunFam" id="2.40.30.170:FF:000010">
    <property type="entry name" value="Efflux RND transporter periplasmic adaptor subunit"/>
    <property type="match status" value="1"/>
</dbReference>
<dbReference type="PANTHER" id="PTHR30097">
    <property type="entry name" value="CATION EFFLUX SYSTEM PROTEIN CUSB"/>
    <property type="match status" value="1"/>
</dbReference>
<dbReference type="InterPro" id="IPR058792">
    <property type="entry name" value="Beta-barrel_RND_2"/>
</dbReference>